<keyword evidence="10" id="KW-1185">Reference proteome</keyword>
<feature type="domain" description="Origin recognition complex subunit 2 winged-helix" evidence="8">
    <location>
        <begin position="315"/>
        <end position="373"/>
    </location>
</feature>
<comment type="caution">
    <text evidence="9">The sequence shown here is derived from an EMBL/GenBank/DDBJ whole genome shotgun (WGS) entry which is preliminary data.</text>
</comment>
<feature type="non-terminal residue" evidence="9">
    <location>
        <position position="1"/>
    </location>
</feature>
<dbReference type="InterPro" id="IPR056772">
    <property type="entry name" value="RecA-like_ORC2"/>
</dbReference>
<evidence type="ECO:0000256" key="6">
    <source>
        <dbReference type="SAM" id="MobiDB-lite"/>
    </source>
</evidence>
<comment type="function">
    <text evidence="5">Component of the origin recognition complex (ORC) that binds origins of replication. DNA-binding is ATP-dependent. ORC is required to assemble the pre-replication complex necessary to initiate DNA replication.</text>
</comment>
<dbReference type="InterPro" id="IPR007220">
    <property type="entry name" value="ORC2"/>
</dbReference>
<name>A0A9N9INS3_9GLOM</name>
<proteinExistence type="inferred from homology"/>
<evidence type="ECO:0000313" key="9">
    <source>
        <dbReference type="EMBL" id="CAG8743517.1"/>
    </source>
</evidence>
<dbReference type="EMBL" id="CAJVPZ010033104">
    <property type="protein sequence ID" value="CAG8743517.1"/>
    <property type="molecule type" value="Genomic_DNA"/>
</dbReference>
<gene>
    <name evidence="9" type="ORF">RFULGI_LOCUS13059</name>
</gene>
<feature type="region of interest" description="Disordered" evidence="6">
    <location>
        <begin position="1"/>
        <end position="24"/>
    </location>
</feature>
<evidence type="ECO:0000256" key="3">
    <source>
        <dbReference type="ARBA" id="ARBA00022705"/>
    </source>
</evidence>
<accession>A0A9N9INS3</accession>
<dbReference type="GO" id="GO:0005664">
    <property type="term" value="C:nuclear origin of replication recognition complex"/>
    <property type="evidence" value="ECO:0007669"/>
    <property type="project" value="UniProtKB-UniRule"/>
</dbReference>
<feature type="domain" description="Origin recognition complex subunit 2 RecA-like" evidence="7">
    <location>
        <begin position="76"/>
        <end position="241"/>
    </location>
</feature>
<dbReference type="Pfam" id="PF04084">
    <property type="entry name" value="RecA-like_ORC2"/>
    <property type="match status" value="1"/>
</dbReference>
<keyword evidence="4 5" id="KW-0539">Nucleus</keyword>
<evidence type="ECO:0000313" key="10">
    <source>
        <dbReference type="Proteomes" id="UP000789396"/>
    </source>
</evidence>
<evidence type="ECO:0000259" key="8">
    <source>
        <dbReference type="Pfam" id="PF24882"/>
    </source>
</evidence>
<dbReference type="GO" id="GO:0006260">
    <property type="term" value="P:DNA replication"/>
    <property type="evidence" value="ECO:0007669"/>
    <property type="project" value="UniProtKB-UniRule"/>
</dbReference>
<protein>
    <recommendedName>
        <fullName evidence="5">Origin recognition complex subunit 2</fullName>
    </recommendedName>
</protein>
<comment type="subunit">
    <text evidence="5">Component of the origin recognition complex (ORC).</text>
</comment>
<dbReference type="GO" id="GO:0003688">
    <property type="term" value="F:DNA replication origin binding"/>
    <property type="evidence" value="ECO:0007669"/>
    <property type="project" value="UniProtKB-UniRule"/>
</dbReference>
<evidence type="ECO:0000259" key="7">
    <source>
        <dbReference type="Pfam" id="PF04084"/>
    </source>
</evidence>
<dbReference type="Pfam" id="PF24882">
    <property type="entry name" value="WHD_ORC2"/>
    <property type="match status" value="1"/>
</dbReference>
<evidence type="ECO:0000256" key="5">
    <source>
        <dbReference type="RuleBase" id="RU368084"/>
    </source>
</evidence>
<sequence>EHNLSTKRTKQMTKKTKSKSKQSILEQDITGYERYFEDHQMKTRTSNNTLVGVGILDKAECINILTKIPIKHKTEIELLSNLYKCQFLQWYIELKSGFNLLFYGYGSKKQLLEEFSDAYLRDRPLLVINGFLSKLKIKEVFIQVISGVNMGVKPGSRETLEELTEIIKEYFSDPDRDVQCLYIMIHNIDGQGLRTLQIQNCLSILASCPNIYFIASTDHINATLLFDQDRATKFNWIWHDITTFNHYEVEPTFEDGPKVKRRKQQELNIKVAQSVLSTWNANRRRMFEILAKHQIQTNLLQQQKKPRQGKGGAMKSEDIGMEHDAFYKACKADFCIRTDGDFNKFLSDFRNHEIIQSFQSKSGKNIYFIPMEVEDLKKVLEQC</sequence>
<evidence type="ECO:0000256" key="2">
    <source>
        <dbReference type="ARBA" id="ARBA00007421"/>
    </source>
</evidence>
<dbReference type="Proteomes" id="UP000789396">
    <property type="component" value="Unassembled WGS sequence"/>
</dbReference>
<dbReference type="PANTHER" id="PTHR14052">
    <property type="entry name" value="ORIGIN RECOGNITION COMPLEX SUBUNIT 2"/>
    <property type="match status" value="1"/>
</dbReference>
<dbReference type="PANTHER" id="PTHR14052:SF0">
    <property type="entry name" value="ORIGIN RECOGNITION COMPLEX SUBUNIT 2"/>
    <property type="match status" value="1"/>
</dbReference>
<keyword evidence="3 5" id="KW-0235">DNA replication</keyword>
<dbReference type="OrthoDB" id="346673at2759"/>
<organism evidence="9 10">
    <name type="scientific">Racocetra fulgida</name>
    <dbReference type="NCBI Taxonomy" id="60492"/>
    <lineage>
        <taxon>Eukaryota</taxon>
        <taxon>Fungi</taxon>
        <taxon>Fungi incertae sedis</taxon>
        <taxon>Mucoromycota</taxon>
        <taxon>Glomeromycotina</taxon>
        <taxon>Glomeromycetes</taxon>
        <taxon>Diversisporales</taxon>
        <taxon>Gigasporaceae</taxon>
        <taxon>Racocetra</taxon>
    </lineage>
</organism>
<comment type="subcellular location">
    <subcellularLocation>
        <location evidence="1 5">Nucleus</location>
    </subcellularLocation>
</comment>
<dbReference type="AlphaFoldDB" id="A0A9N9INS3"/>
<reference evidence="9" key="1">
    <citation type="submission" date="2021-06" db="EMBL/GenBank/DDBJ databases">
        <authorList>
            <person name="Kallberg Y."/>
            <person name="Tangrot J."/>
            <person name="Rosling A."/>
        </authorList>
    </citation>
    <scope>NUCLEOTIDE SEQUENCE</scope>
    <source>
        <strain evidence="9">IN212</strain>
    </source>
</reference>
<dbReference type="InterPro" id="IPR056773">
    <property type="entry name" value="WHD_ORC2"/>
</dbReference>
<feature type="compositionally biased region" description="Basic residues" evidence="6">
    <location>
        <begin position="1"/>
        <end position="20"/>
    </location>
</feature>
<comment type="similarity">
    <text evidence="2 5">Belongs to the ORC2 family.</text>
</comment>
<evidence type="ECO:0000256" key="4">
    <source>
        <dbReference type="ARBA" id="ARBA00023242"/>
    </source>
</evidence>
<evidence type="ECO:0000256" key="1">
    <source>
        <dbReference type="ARBA" id="ARBA00004123"/>
    </source>
</evidence>